<gene>
    <name evidence="9" type="ORF">ABID37_001462</name>
</gene>
<dbReference type="RefSeq" id="WP_354193592.1">
    <property type="nucleotide sequence ID" value="NZ_JBEPML010000004.1"/>
</dbReference>
<comment type="caution">
    <text evidence="9">The sequence shown here is derived from an EMBL/GenBank/DDBJ whole genome shotgun (WGS) entry which is preliminary data.</text>
</comment>
<feature type="transmembrane region" description="Helical" evidence="7">
    <location>
        <begin position="169"/>
        <end position="190"/>
    </location>
</feature>
<evidence type="ECO:0000256" key="7">
    <source>
        <dbReference type="RuleBase" id="RU369079"/>
    </source>
</evidence>
<dbReference type="InterPro" id="IPR004681">
    <property type="entry name" value="TRAP_DctM"/>
</dbReference>
<evidence type="ECO:0000256" key="6">
    <source>
        <dbReference type="ARBA" id="ARBA00023136"/>
    </source>
</evidence>
<feature type="transmembrane region" description="Helical" evidence="7">
    <location>
        <begin position="133"/>
        <end position="157"/>
    </location>
</feature>
<dbReference type="Proteomes" id="UP001549076">
    <property type="component" value="Unassembled WGS sequence"/>
</dbReference>
<feature type="domain" description="TRAP C4-dicarboxylate transport system permease DctM subunit" evidence="8">
    <location>
        <begin position="7"/>
        <end position="412"/>
    </location>
</feature>
<protein>
    <recommendedName>
        <fullName evidence="7">TRAP transporter large permease protein</fullName>
    </recommendedName>
</protein>
<dbReference type="PANTHER" id="PTHR33362:SF3">
    <property type="entry name" value="SIALIC ACID TRAP TRANSPORTER PERMEASE PROTEIN SIAT"/>
    <property type="match status" value="1"/>
</dbReference>
<proteinExistence type="inferred from homology"/>
<keyword evidence="6 7" id="KW-0472">Membrane</keyword>
<dbReference type="InterPro" id="IPR010656">
    <property type="entry name" value="DctM"/>
</dbReference>
<dbReference type="PANTHER" id="PTHR33362">
    <property type="entry name" value="SIALIC ACID TRAP TRANSPORTER PERMEASE PROTEIN SIAT-RELATED"/>
    <property type="match status" value="1"/>
</dbReference>
<dbReference type="NCBIfam" id="TIGR00786">
    <property type="entry name" value="dctM"/>
    <property type="match status" value="1"/>
</dbReference>
<comment type="subcellular location">
    <subcellularLocation>
        <location evidence="1 7">Cell inner membrane</location>
        <topology evidence="1 7">Multi-pass membrane protein</topology>
    </subcellularLocation>
</comment>
<feature type="transmembrane region" description="Helical" evidence="7">
    <location>
        <begin position="93"/>
        <end position="121"/>
    </location>
</feature>
<evidence type="ECO:0000256" key="5">
    <source>
        <dbReference type="ARBA" id="ARBA00022989"/>
    </source>
</evidence>
<feature type="transmembrane region" description="Helical" evidence="7">
    <location>
        <begin position="390"/>
        <end position="414"/>
    </location>
</feature>
<comment type="similarity">
    <text evidence="7">Belongs to the TRAP transporter large permease family.</text>
</comment>
<dbReference type="Pfam" id="PF06808">
    <property type="entry name" value="DctM"/>
    <property type="match status" value="1"/>
</dbReference>
<keyword evidence="5 7" id="KW-1133">Transmembrane helix</keyword>
<evidence type="ECO:0000256" key="2">
    <source>
        <dbReference type="ARBA" id="ARBA00022475"/>
    </source>
</evidence>
<keyword evidence="10" id="KW-1185">Reference proteome</keyword>
<organism evidence="9 10">
    <name type="scientific">Aquamicrobium terrae</name>
    <dbReference type="NCBI Taxonomy" id="1324945"/>
    <lineage>
        <taxon>Bacteria</taxon>
        <taxon>Pseudomonadati</taxon>
        <taxon>Pseudomonadota</taxon>
        <taxon>Alphaproteobacteria</taxon>
        <taxon>Hyphomicrobiales</taxon>
        <taxon>Phyllobacteriaceae</taxon>
        <taxon>Aquamicrobium</taxon>
    </lineage>
</organism>
<feature type="transmembrane region" description="Helical" evidence="7">
    <location>
        <begin position="355"/>
        <end position="378"/>
    </location>
</feature>
<feature type="transmembrane region" description="Helical" evidence="7">
    <location>
        <begin position="211"/>
        <end position="232"/>
    </location>
</feature>
<keyword evidence="7" id="KW-0813">Transport</keyword>
<name>A0ABV2MWU7_9HYPH</name>
<reference evidence="9 10" key="1">
    <citation type="submission" date="2024-06" db="EMBL/GenBank/DDBJ databases">
        <title>Genomic Encyclopedia of Type Strains, Phase IV (KMG-IV): sequencing the most valuable type-strain genomes for metagenomic binning, comparative biology and taxonomic classification.</title>
        <authorList>
            <person name="Goeker M."/>
        </authorList>
    </citation>
    <scope>NUCLEOTIDE SEQUENCE [LARGE SCALE GENOMIC DNA]</scope>
    <source>
        <strain evidence="9 10">DSM 27865</strain>
    </source>
</reference>
<dbReference type="EMBL" id="JBEPML010000004">
    <property type="protein sequence ID" value="MET3791254.1"/>
    <property type="molecule type" value="Genomic_DNA"/>
</dbReference>
<sequence>MLAIVLLGIFVLIALRAPIFVALGAPALAYLYAKGIPFGLAPQRITGTVNDSILAAVPMFLLAGRLMNFCGATERIFNLAQALVGHIRGGLGYVAVLASMIFSAMSGSAAADAVGVGTVTVKAMRERGYDPAFAAGVTLSASTLAPIIPPSIIMIIYGATANVSIGKLFVGGLLPGLMIVCFLMATVGFLSHKRGYPKGESFSFARLWRALWDASLVILTPLFIIGSIFSGICTPTEAGVIAVIYVMLLGFFYGTLTVRDLSREIIGAGTAVGALLLIVSVSGLDGWMFSREQLPVLLSGQVTSLTTDPTLIVILILLVVLVLGMFMDATPIILMVVPAITPLLNATGIDPIHVGVLFCIMCVIGLITPPVGVALYGVSMVSRLPIERVFWASLPFFLALMVSIGVLVAFPQIITFLPSLMFGN</sequence>
<comment type="function">
    <text evidence="7">Part of the tripartite ATP-independent periplasmic (TRAP) transport system.</text>
</comment>
<comment type="subunit">
    <text evidence="7">The complex comprises the extracytoplasmic solute receptor protein and the two transmembrane proteins.</text>
</comment>
<keyword evidence="2" id="KW-1003">Cell membrane</keyword>
<evidence type="ECO:0000256" key="4">
    <source>
        <dbReference type="ARBA" id="ARBA00022692"/>
    </source>
</evidence>
<feature type="transmembrane region" description="Helical" evidence="7">
    <location>
        <begin position="238"/>
        <end position="258"/>
    </location>
</feature>
<comment type="caution">
    <text evidence="7">Lacks conserved residue(s) required for the propagation of feature annotation.</text>
</comment>
<accession>A0ABV2MWU7</accession>
<keyword evidence="3 7" id="KW-0997">Cell inner membrane</keyword>
<evidence type="ECO:0000256" key="1">
    <source>
        <dbReference type="ARBA" id="ARBA00004429"/>
    </source>
</evidence>
<dbReference type="PIRSF" id="PIRSF006066">
    <property type="entry name" value="HI0050"/>
    <property type="match status" value="1"/>
</dbReference>
<evidence type="ECO:0000259" key="8">
    <source>
        <dbReference type="Pfam" id="PF06808"/>
    </source>
</evidence>
<evidence type="ECO:0000313" key="9">
    <source>
        <dbReference type="EMBL" id="MET3791254.1"/>
    </source>
</evidence>
<evidence type="ECO:0000313" key="10">
    <source>
        <dbReference type="Proteomes" id="UP001549076"/>
    </source>
</evidence>
<feature type="transmembrane region" description="Helical" evidence="7">
    <location>
        <begin position="265"/>
        <end position="289"/>
    </location>
</feature>
<feature type="transmembrane region" description="Helical" evidence="7">
    <location>
        <begin position="309"/>
        <end position="327"/>
    </location>
</feature>
<evidence type="ECO:0000256" key="3">
    <source>
        <dbReference type="ARBA" id="ARBA00022519"/>
    </source>
</evidence>
<keyword evidence="4 7" id="KW-0812">Transmembrane</keyword>